<evidence type="ECO:0000313" key="1">
    <source>
        <dbReference type="EMBL" id="MDO5988637.1"/>
    </source>
</evidence>
<dbReference type="PROSITE" id="PS51257">
    <property type="entry name" value="PROKAR_LIPOPROTEIN"/>
    <property type="match status" value="1"/>
</dbReference>
<dbReference type="RefSeq" id="WP_345075304.1">
    <property type="nucleotide sequence ID" value="NZ_BAABCZ010000004.1"/>
</dbReference>
<accession>A0ABT8X3U8</accession>
<gene>
    <name evidence="1" type="ORF">Q4Q39_14590</name>
</gene>
<dbReference type="Proteomes" id="UP001176891">
    <property type="component" value="Unassembled WGS sequence"/>
</dbReference>
<reference evidence="1" key="1">
    <citation type="submission" date="2023-07" db="EMBL/GenBank/DDBJ databases">
        <title>Two novel species in the genus Flavivirga.</title>
        <authorList>
            <person name="Kwon K."/>
        </authorList>
    </citation>
    <scope>NUCLEOTIDE SEQUENCE</scope>
    <source>
        <strain evidence="1">KACC 14157</strain>
    </source>
</reference>
<dbReference type="EMBL" id="JAUOEM010000005">
    <property type="protein sequence ID" value="MDO5988637.1"/>
    <property type="molecule type" value="Genomic_DNA"/>
</dbReference>
<name>A0ABT8X3U8_9FLAO</name>
<organism evidence="1 2">
    <name type="scientific">Flavivirga amylovorans</name>
    <dbReference type="NCBI Taxonomy" id="870486"/>
    <lineage>
        <taxon>Bacteria</taxon>
        <taxon>Pseudomonadati</taxon>
        <taxon>Bacteroidota</taxon>
        <taxon>Flavobacteriia</taxon>
        <taxon>Flavobacteriales</taxon>
        <taxon>Flavobacteriaceae</taxon>
        <taxon>Flavivirga</taxon>
    </lineage>
</organism>
<evidence type="ECO:0000313" key="2">
    <source>
        <dbReference type="Proteomes" id="UP001176891"/>
    </source>
</evidence>
<keyword evidence="2" id="KW-1185">Reference proteome</keyword>
<comment type="caution">
    <text evidence="1">The sequence shown here is derived from an EMBL/GenBank/DDBJ whole genome shotgun (WGS) entry which is preliminary data.</text>
</comment>
<protein>
    <recommendedName>
        <fullName evidence="3">Outer membrane protein beta-barrel domain-containing protein</fullName>
    </recommendedName>
</protein>
<evidence type="ECO:0008006" key="3">
    <source>
        <dbReference type="Google" id="ProtNLM"/>
    </source>
</evidence>
<proteinExistence type="predicted"/>
<sequence>MKKQLLISLIFLISLSCYSQQLYMEYGSTVSSFDYENSQGQPLDNLLSKSKSYFGMGYRHPINNAKTLFLTAGATYSSYGAVGSEPSVDNYFAWDVSYLGIKAGVDAKLFQLRDLTFFLNGSVASEFLIRGNQTINNDVFNLVGEDEFNNNILFFRAGVSMQYPISSSTAIFAGYTYGKSILISSGESEEKLKLNAHQFGIGFIINLPTCYCDF</sequence>